<evidence type="ECO:0000313" key="1">
    <source>
        <dbReference type="EMBL" id="KAF2687626.1"/>
    </source>
</evidence>
<dbReference type="Proteomes" id="UP000799291">
    <property type="component" value="Unassembled WGS sequence"/>
</dbReference>
<dbReference type="OrthoDB" id="3558497at2759"/>
<dbReference type="AlphaFoldDB" id="A0A6G1JAR7"/>
<reference evidence="1" key="1">
    <citation type="journal article" date="2020" name="Stud. Mycol.">
        <title>101 Dothideomycetes genomes: a test case for predicting lifestyles and emergence of pathogens.</title>
        <authorList>
            <person name="Haridas S."/>
            <person name="Albert R."/>
            <person name="Binder M."/>
            <person name="Bloem J."/>
            <person name="Labutti K."/>
            <person name="Salamov A."/>
            <person name="Andreopoulos B."/>
            <person name="Baker S."/>
            <person name="Barry K."/>
            <person name="Bills G."/>
            <person name="Bluhm B."/>
            <person name="Cannon C."/>
            <person name="Castanera R."/>
            <person name="Culley D."/>
            <person name="Daum C."/>
            <person name="Ezra D."/>
            <person name="Gonzalez J."/>
            <person name="Henrissat B."/>
            <person name="Kuo A."/>
            <person name="Liang C."/>
            <person name="Lipzen A."/>
            <person name="Lutzoni F."/>
            <person name="Magnuson J."/>
            <person name="Mondo S."/>
            <person name="Nolan M."/>
            <person name="Ohm R."/>
            <person name="Pangilinan J."/>
            <person name="Park H.-J."/>
            <person name="Ramirez L."/>
            <person name="Alfaro M."/>
            <person name="Sun H."/>
            <person name="Tritt A."/>
            <person name="Yoshinaga Y."/>
            <person name="Zwiers L.-H."/>
            <person name="Turgeon B."/>
            <person name="Goodwin S."/>
            <person name="Spatafora J."/>
            <person name="Crous P."/>
            <person name="Grigoriev I."/>
        </authorList>
    </citation>
    <scope>NUCLEOTIDE SEQUENCE</scope>
    <source>
        <strain evidence="1">CBS 122367</strain>
    </source>
</reference>
<organism evidence="1 2">
    <name type="scientific">Lentithecium fluviatile CBS 122367</name>
    <dbReference type="NCBI Taxonomy" id="1168545"/>
    <lineage>
        <taxon>Eukaryota</taxon>
        <taxon>Fungi</taxon>
        <taxon>Dikarya</taxon>
        <taxon>Ascomycota</taxon>
        <taxon>Pezizomycotina</taxon>
        <taxon>Dothideomycetes</taxon>
        <taxon>Pleosporomycetidae</taxon>
        <taxon>Pleosporales</taxon>
        <taxon>Massarineae</taxon>
        <taxon>Lentitheciaceae</taxon>
        <taxon>Lentithecium</taxon>
    </lineage>
</organism>
<keyword evidence="2" id="KW-1185">Reference proteome</keyword>
<sequence length="74" mass="8340">MSHIAPSTPEDAEDGDKTVRCRVHTKCATPAAVLKVLEVMVGRDNYRIEMRHNVYNITITTDVDKRMILSKLAL</sequence>
<gene>
    <name evidence="1" type="ORF">K458DRAFT_167439</name>
</gene>
<name>A0A6G1JAR7_9PLEO</name>
<proteinExistence type="predicted"/>
<accession>A0A6G1JAR7</accession>
<protein>
    <submittedName>
        <fullName evidence="1">Uncharacterized protein</fullName>
    </submittedName>
</protein>
<dbReference type="EMBL" id="MU005574">
    <property type="protein sequence ID" value="KAF2687626.1"/>
    <property type="molecule type" value="Genomic_DNA"/>
</dbReference>
<evidence type="ECO:0000313" key="2">
    <source>
        <dbReference type="Proteomes" id="UP000799291"/>
    </source>
</evidence>